<dbReference type="PANTHER" id="PTHR12228:SF0">
    <property type="entry name" value="TATA-BOX BINDING PROTEIN ASSOCIATED FACTOR 7"/>
    <property type="match status" value="1"/>
</dbReference>
<evidence type="ECO:0000256" key="1">
    <source>
        <dbReference type="ARBA" id="ARBA00004123"/>
    </source>
</evidence>
<reference evidence="8" key="1">
    <citation type="submission" date="2025-08" db="UniProtKB">
        <authorList>
            <consortium name="RefSeq"/>
        </authorList>
    </citation>
    <scope>IDENTIFICATION</scope>
    <source>
        <tissue evidence="8">Whole Larva</tissue>
    </source>
</reference>
<protein>
    <submittedName>
        <fullName evidence="8">Transcription initiation factor TFIID subunit 7-like</fullName>
    </submittedName>
</protein>
<evidence type="ECO:0000256" key="2">
    <source>
        <dbReference type="ARBA" id="ARBA00009368"/>
    </source>
</evidence>
<keyword evidence="4" id="KW-0804">Transcription</keyword>
<dbReference type="SMART" id="SM01370">
    <property type="entry name" value="TAFII55_N"/>
    <property type="match status" value="1"/>
</dbReference>
<evidence type="ECO:0000259" key="6">
    <source>
        <dbReference type="SMART" id="SM01370"/>
    </source>
</evidence>
<organism evidence="7 8">
    <name type="scientific">Nicrophorus vespilloides</name>
    <name type="common">Boreal carrion beetle</name>
    <dbReference type="NCBI Taxonomy" id="110193"/>
    <lineage>
        <taxon>Eukaryota</taxon>
        <taxon>Metazoa</taxon>
        <taxon>Ecdysozoa</taxon>
        <taxon>Arthropoda</taxon>
        <taxon>Hexapoda</taxon>
        <taxon>Insecta</taxon>
        <taxon>Pterygota</taxon>
        <taxon>Neoptera</taxon>
        <taxon>Endopterygota</taxon>
        <taxon>Coleoptera</taxon>
        <taxon>Polyphaga</taxon>
        <taxon>Staphyliniformia</taxon>
        <taxon>Silphidae</taxon>
        <taxon>Nicrophorinae</taxon>
        <taxon>Nicrophorus</taxon>
    </lineage>
</organism>
<evidence type="ECO:0000256" key="3">
    <source>
        <dbReference type="ARBA" id="ARBA00023015"/>
    </source>
</evidence>
<dbReference type="CDD" id="cd08047">
    <property type="entry name" value="TAF7"/>
    <property type="match status" value="1"/>
</dbReference>
<dbReference type="Pfam" id="PF04658">
    <property type="entry name" value="TAFII55_N"/>
    <property type="match status" value="1"/>
</dbReference>
<keyword evidence="3" id="KW-0805">Transcription regulation</keyword>
<dbReference type="PANTHER" id="PTHR12228">
    <property type="entry name" value="TRANSCRIPTION INITIATION FACTOR TFIID 55 KD SUBUNIT-RELATED"/>
    <property type="match status" value="1"/>
</dbReference>
<evidence type="ECO:0000313" key="8">
    <source>
        <dbReference type="RefSeq" id="XP_017774412.1"/>
    </source>
</evidence>
<feature type="domain" description="TAFII55 protein conserved region" evidence="6">
    <location>
        <begin position="10"/>
        <end position="155"/>
    </location>
</feature>
<proteinExistence type="inferred from homology"/>
<evidence type="ECO:0000256" key="5">
    <source>
        <dbReference type="ARBA" id="ARBA00023242"/>
    </source>
</evidence>
<dbReference type="Proteomes" id="UP000695000">
    <property type="component" value="Unplaced"/>
</dbReference>
<accession>A0ABM1MIL2</accession>
<dbReference type="RefSeq" id="XP_017774412.1">
    <property type="nucleotide sequence ID" value="XM_017918923.1"/>
</dbReference>
<sequence>MEKQQEKVELEDQFILRLPKAEAEYVHKVLQAKPKKLKKVLSLSFDEDMVEATVTVRKKRIKAVLVNLPTIVESCKTLNNVNLYKTATISQMLLCEPGEDREKVLDYPHGIAPPMKNVRKARFRKTTRNQEDAKQAADIQKELCMLLRMDYDAVATRFEIIAGPPVVETPNPITETMLFGALSPSNSDDVSSQSIQ</sequence>
<keyword evidence="5" id="KW-0539">Nucleus</keyword>
<name>A0ABM1MIL2_NICVS</name>
<dbReference type="InterPro" id="IPR006751">
    <property type="entry name" value="TAFII55_prot_cons_reg"/>
</dbReference>
<gene>
    <name evidence="8" type="primary">LOC108561126</name>
</gene>
<comment type="similarity">
    <text evidence="2">Belongs to the TAF7 family.</text>
</comment>
<evidence type="ECO:0000313" key="7">
    <source>
        <dbReference type="Proteomes" id="UP000695000"/>
    </source>
</evidence>
<comment type="subcellular location">
    <subcellularLocation>
        <location evidence="1">Nucleus</location>
    </subcellularLocation>
</comment>
<dbReference type="InterPro" id="IPR037817">
    <property type="entry name" value="TAF7"/>
</dbReference>
<evidence type="ECO:0000256" key="4">
    <source>
        <dbReference type="ARBA" id="ARBA00023163"/>
    </source>
</evidence>
<dbReference type="GeneID" id="108561126"/>
<keyword evidence="7" id="KW-1185">Reference proteome</keyword>